<feature type="signal peptide" evidence="1">
    <location>
        <begin position="1"/>
        <end position="20"/>
    </location>
</feature>
<dbReference type="AlphaFoldDB" id="A0A6J2JG41"/>
<organism evidence="2 3">
    <name type="scientific">Bombyx mandarina</name>
    <name type="common">Wild silk moth</name>
    <name type="synonym">Wild silkworm</name>
    <dbReference type="NCBI Taxonomy" id="7092"/>
    <lineage>
        <taxon>Eukaryota</taxon>
        <taxon>Metazoa</taxon>
        <taxon>Ecdysozoa</taxon>
        <taxon>Arthropoda</taxon>
        <taxon>Hexapoda</taxon>
        <taxon>Insecta</taxon>
        <taxon>Pterygota</taxon>
        <taxon>Neoptera</taxon>
        <taxon>Endopterygota</taxon>
        <taxon>Lepidoptera</taxon>
        <taxon>Glossata</taxon>
        <taxon>Ditrysia</taxon>
        <taxon>Bombycoidea</taxon>
        <taxon>Bombycidae</taxon>
        <taxon>Bombycinae</taxon>
        <taxon>Bombyx</taxon>
    </lineage>
</organism>
<dbReference type="Proteomes" id="UP000504629">
    <property type="component" value="Unplaced"/>
</dbReference>
<dbReference type="GeneID" id="114241383"/>
<evidence type="ECO:0000313" key="3">
    <source>
        <dbReference type="RefSeq" id="XP_028028007.1"/>
    </source>
</evidence>
<feature type="chain" id="PRO_5026647416" evidence="1">
    <location>
        <begin position="21"/>
        <end position="113"/>
    </location>
</feature>
<evidence type="ECO:0000256" key="1">
    <source>
        <dbReference type="SAM" id="SignalP"/>
    </source>
</evidence>
<protein>
    <submittedName>
        <fullName evidence="3">Uncharacterized protein LOC114241383</fullName>
    </submittedName>
</protein>
<dbReference type="OrthoDB" id="7021379at2759"/>
<evidence type="ECO:0000313" key="2">
    <source>
        <dbReference type="Proteomes" id="UP000504629"/>
    </source>
</evidence>
<dbReference type="RefSeq" id="XP_028028007.1">
    <property type="nucleotide sequence ID" value="XM_028172206.1"/>
</dbReference>
<reference evidence="3" key="1">
    <citation type="submission" date="2025-08" db="UniProtKB">
        <authorList>
            <consortium name="RefSeq"/>
        </authorList>
    </citation>
    <scope>IDENTIFICATION</scope>
    <source>
        <tissue evidence="3">Silk gland</tissue>
    </source>
</reference>
<keyword evidence="1" id="KW-0732">Signal</keyword>
<proteinExistence type="predicted"/>
<dbReference type="Pfam" id="PF15868">
    <property type="entry name" value="MBF2"/>
    <property type="match status" value="1"/>
</dbReference>
<sequence length="113" mass="12470">MNYKIVFVLLSVVFVLNIEAKDFVDGTKVNNLLISTGKVVVKGYPLIKRDKDYVYVDPKLRVIKGIIARDLSRTKAEVTVTSGGVGATNVTLHLKSERGEGLNYLILIFGQNS</sequence>
<accession>A0A6J2JG41</accession>
<gene>
    <name evidence="3" type="primary">LOC114241383</name>
</gene>
<name>A0A6J2JG41_BOMMA</name>
<dbReference type="InterPro" id="IPR031734">
    <property type="entry name" value="MBF2"/>
</dbReference>
<keyword evidence="2" id="KW-1185">Reference proteome</keyword>
<dbReference type="KEGG" id="bman:114241383"/>